<organism evidence="2 3">
    <name type="scientific">Pseudovirgaria hyperparasitica</name>
    <dbReference type="NCBI Taxonomy" id="470096"/>
    <lineage>
        <taxon>Eukaryota</taxon>
        <taxon>Fungi</taxon>
        <taxon>Dikarya</taxon>
        <taxon>Ascomycota</taxon>
        <taxon>Pezizomycotina</taxon>
        <taxon>Dothideomycetes</taxon>
        <taxon>Dothideomycetes incertae sedis</taxon>
        <taxon>Acrospermales</taxon>
        <taxon>Acrospermaceae</taxon>
        <taxon>Pseudovirgaria</taxon>
    </lineage>
</organism>
<evidence type="ECO:0000313" key="3">
    <source>
        <dbReference type="Proteomes" id="UP000799437"/>
    </source>
</evidence>
<evidence type="ECO:0000259" key="1">
    <source>
        <dbReference type="Pfam" id="PF20978"/>
    </source>
</evidence>
<dbReference type="EMBL" id="ML996566">
    <property type="protein sequence ID" value="KAF2762314.1"/>
    <property type="molecule type" value="Genomic_DNA"/>
</dbReference>
<feature type="domain" description="Glutamyl-tRNA amidotransferase complex subunit Gta3" evidence="1">
    <location>
        <begin position="65"/>
        <end position="116"/>
    </location>
</feature>
<sequence>MFFMVRETTVRPLFTTIRQNSHVRQLSTVLPLGSEILPRIDVTKLLATPTWSVRAILPSTSAKATAPAITSAQLHHLLRLSALPLPASDKDEQDMMQALESHIHFVKDIQRVETNVTVPLRALRDESEAAELRNTIDMGALKEALENEEVIGKHHKRIRRRCSSTVVDTWNVTGYAERIAGKHFVVHSEKLPGS</sequence>
<dbReference type="AlphaFoldDB" id="A0A6A6WJA8"/>
<name>A0A6A6WJA8_9PEZI</name>
<dbReference type="InterPro" id="IPR049545">
    <property type="entry name" value="Gta3_dom"/>
</dbReference>
<gene>
    <name evidence="2" type="ORF">EJ05DRAFT_204917</name>
</gene>
<evidence type="ECO:0000313" key="2">
    <source>
        <dbReference type="EMBL" id="KAF2762314.1"/>
    </source>
</evidence>
<dbReference type="OrthoDB" id="5522061at2759"/>
<dbReference type="GeneID" id="54480829"/>
<proteinExistence type="predicted"/>
<dbReference type="Proteomes" id="UP000799437">
    <property type="component" value="Unassembled WGS sequence"/>
</dbReference>
<dbReference type="Pfam" id="PF20978">
    <property type="entry name" value="Gta3"/>
    <property type="match status" value="1"/>
</dbReference>
<keyword evidence="3" id="KW-1185">Reference proteome</keyword>
<protein>
    <recommendedName>
        <fullName evidence="1">Glutamyl-tRNA amidotransferase complex subunit Gta3 domain-containing protein</fullName>
    </recommendedName>
</protein>
<accession>A0A6A6WJA8</accession>
<dbReference type="RefSeq" id="XP_033604765.1">
    <property type="nucleotide sequence ID" value="XM_033739775.1"/>
</dbReference>
<reference evidence="2" key="1">
    <citation type="journal article" date="2020" name="Stud. Mycol.">
        <title>101 Dothideomycetes genomes: a test case for predicting lifestyles and emergence of pathogens.</title>
        <authorList>
            <person name="Haridas S."/>
            <person name="Albert R."/>
            <person name="Binder M."/>
            <person name="Bloem J."/>
            <person name="Labutti K."/>
            <person name="Salamov A."/>
            <person name="Andreopoulos B."/>
            <person name="Baker S."/>
            <person name="Barry K."/>
            <person name="Bills G."/>
            <person name="Bluhm B."/>
            <person name="Cannon C."/>
            <person name="Castanera R."/>
            <person name="Culley D."/>
            <person name="Daum C."/>
            <person name="Ezra D."/>
            <person name="Gonzalez J."/>
            <person name="Henrissat B."/>
            <person name="Kuo A."/>
            <person name="Liang C."/>
            <person name="Lipzen A."/>
            <person name="Lutzoni F."/>
            <person name="Magnuson J."/>
            <person name="Mondo S."/>
            <person name="Nolan M."/>
            <person name="Ohm R."/>
            <person name="Pangilinan J."/>
            <person name="Park H.-J."/>
            <person name="Ramirez L."/>
            <person name="Alfaro M."/>
            <person name="Sun H."/>
            <person name="Tritt A."/>
            <person name="Yoshinaga Y."/>
            <person name="Zwiers L.-H."/>
            <person name="Turgeon B."/>
            <person name="Goodwin S."/>
            <person name="Spatafora J."/>
            <person name="Crous P."/>
            <person name="Grigoriev I."/>
        </authorList>
    </citation>
    <scope>NUCLEOTIDE SEQUENCE</scope>
    <source>
        <strain evidence="2">CBS 121739</strain>
    </source>
</reference>